<comment type="caution">
    <text evidence="5">The sequence shown here is derived from an EMBL/GenBank/DDBJ whole genome shotgun (WGS) entry which is preliminary data.</text>
</comment>
<dbReference type="InterPro" id="IPR004995">
    <property type="entry name" value="Spore_Ger"/>
</dbReference>
<dbReference type="EMBL" id="NPCC01000010">
    <property type="protein sequence ID" value="PAE89208.1"/>
    <property type="molecule type" value="Genomic_DNA"/>
</dbReference>
<dbReference type="PANTHER" id="PTHR22550:SF5">
    <property type="entry name" value="LEUCINE ZIPPER PROTEIN 4"/>
    <property type="match status" value="1"/>
</dbReference>
<dbReference type="Pfam" id="PF03323">
    <property type="entry name" value="GerA"/>
    <property type="match status" value="1"/>
</dbReference>
<reference evidence="5 6" key="1">
    <citation type="submission" date="2017-07" db="EMBL/GenBank/DDBJ databases">
        <title>Isolation and whole genome analysis of endospore-forming bacteria from heroin.</title>
        <authorList>
            <person name="Kalinowski J."/>
            <person name="Ahrens B."/>
            <person name="Al-Dilaimi A."/>
            <person name="Winkler A."/>
            <person name="Wibberg D."/>
            <person name="Schleenbecker U."/>
            <person name="Ruckert C."/>
            <person name="Wolfel R."/>
            <person name="Grass G."/>
        </authorList>
    </citation>
    <scope>NUCLEOTIDE SEQUENCE [LARGE SCALE GENOMIC DNA]</scope>
    <source>
        <strain evidence="5 6">7539</strain>
    </source>
</reference>
<dbReference type="RefSeq" id="WP_051881177.1">
    <property type="nucleotide sequence ID" value="NZ_BOQS01000001.1"/>
</dbReference>
<gene>
    <name evidence="5" type="ORF">CHH72_09290</name>
</gene>
<keyword evidence="3 4" id="KW-0472">Membrane</keyword>
<evidence type="ECO:0000256" key="3">
    <source>
        <dbReference type="ARBA" id="ARBA00023136"/>
    </source>
</evidence>
<sequence>MSELKEIKNKLTAAVHGTDDLVFREFTYQGLHGFVLFLDSLVDEKWLENIIFKQLNQAPASKRSLQEALASASLKKKATVAECVPLLYKGQAAIVLYDQGPSFFMVEAALSINRSIEEPTNERALQGTHEGFIESLLVNLHLIRRQAATDKVIVRKKKIGKTIKKDVAVVYMHDRASATVLAELMKKLEAINQDITISPGVLNELLQQSKRSIFPQVLYSERPDVVAGNMAEGRIAVLMEGNPTALILPVSFFSFLQSVDDYNFHFFLGSFLRSVRLLALCIAVFVPSLYISLVAFHFEIIPQPLIISVKSSLQNIPYPPLVEALIMELTIELIREAGVRLPAPIGQTIGIVGGLVIGEAVVNAGLVSNMMIIVVAITAIASYVIPNTEMSSVVRLIRFPLMLASAAFGLIGVILSFFAILMHLVKLDSYGVPYFSPLAPFRLKGVKDGLLRFPTWLIQQHTRYASPHSKRESRKGG</sequence>
<evidence type="ECO:0000256" key="4">
    <source>
        <dbReference type="PIRNR" id="PIRNR005690"/>
    </source>
</evidence>
<evidence type="ECO:0000256" key="2">
    <source>
        <dbReference type="ARBA" id="ARBA00005278"/>
    </source>
</evidence>
<name>A0A268P0I5_SHOCL</name>
<comment type="subcellular location">
    <subcellularLocation>
        <location evidence="4">Cell membrane</location>
    </subcellularLocation>
    <subcellularLocation>
        <location evidence="1">Membrane</location>
        <topology evidence="1">Multi-pass membrane protein</topology>
    </subcellularLocation>
</comment>
<dbReference type="Proteomes" id="UP000216207">
    <property type="component" value="Unassembled WGS sequence"/>
</dbReference>
<organism evidence="5 6">
    <name type="scientific">Shouchella clausii</name>
    <name type="common">Alkalihalobacillus clausii</name>
    <dbReference type="NCBI Taxonomy" id="79880"/>
    <lineage>
        <taxon>Bacteria</taxon>
        <taxon>Bacillati</taxon>
        <taxon>Bacillota</taxon>
        <taxon>Bacilli</taxon>
        <taxon>Bacillales</taxon>
        <taxon>Bacillaceae</taxon>
        <taxon>Shouchella</taxon>
    </lineage>
</organism>
<proteinExistence type="inferred from homology"/>
<dbReference type="PIRSF" id="PIRSF005690">
    <property type="entry name" value="GerBA"/>
    <property type="match status" value="1"/>
</dbReference>
<dbReference type="GO" id="GO:0005886">
    <property type="term" value="C:plasma membrane"/>
    <property type="evidence" value="ECO:0007669"/>
    <property type="project" value="UniProtKB-SubCell"/>
</dbReference>
<dbReference type="AlphaFoldDB" id="A0A268P0I5"/>
<dbReference type="PANTHER" id="PTHR22550">
    <property type="entry name" value="SPORE GERMINATION PROTEIN"/>
    <property type="match status" value="1"/>
</dbReference>
<evidence type="ECO:0000256" key="1">
    <source>
        <dbReference type="ARBA" id="ARBA00004141"/>
    </source>
</evidence>
<comment type="similarity">
    <text evidence="2 4">Belongs to the GerABKA family.</text>
</comment>
<evidence type="ECO:0000313" key="5">
    <source>
        <dbReference type="EMBL" id="PAE89208.1"/>
    </source>
</evidence>
<dbReference type="GO" id="GO:0009847">
    <property type="term" value="P:spore germination"/>
    <property type="evidence" value="ECO:0007669"/>
    <property type="project" value="UniProtKB-UniRule"/>
</dbReference>
<evidence type="ECO:0000313" key="6">
    <source>
        <dbReference type="Proteomes" id="UP000216207"/>
    </source>
</evidence>
<protein>
    <submittedName>
        <fullName evidence="5">Spore germination protein</fullName>
    </submittedName>
</protein>
<dbReference type="InterPro" id="IPR050768">
    <property type="entry name" value="UPF0353/GerABKA_families"/>
</dbReference>
<accession>A0A268P0I5</accession>